<dbReference type="Proteomes" id="UP000747542">
    <property type="component" value="Unassembled WGS sequence"/>
</dbReference>
<keyword evidence="1" id="KW-0472">Membrane</keyword>
<evidence type="ECO:0000313" key="2">
    <source>
        <dbReference type="EMBL" id="KAG7163109.1"/>
    </source>
</evidence>
<dbReference type="GO" id="GO:0016020">
    <property type="term" value="C:membrane"/>
    <property type="evidence" value="ECO:0007669"/>
    <property type="project" value="InterPro"/>
</dbReference>
<gene>
    <name evidence="2" type="ORF">Hamer_G002184</name>
</gene>
<name>A0A8J5JX90_HOMAM</name>
<dbReference type="Gene3D" id="1.20.58.390">
    <property type="entry name" value="Neurotransmitter-gated ion-channel transmembrane domain"/>
    <property type="match status" value="1"/>
</dbReference>
<dbReference type="AlphaFoldDB" id="A0A8J5JX90"/>
<keyword evidence="1" id="KW-1133">Transmembrane helix</keyword>
<dbReference type="EMBL" id="JAHLQT010026502">
    <property type="protein sequence ID" value="KAG7163109.1"/>
    <property type="molecule type" value="Genomic_DNA"/>
</dbReference>
<dbReference type="GO" id="GO:0006811">
    <property type="term" value="P:monoatomic ion transport"/>
    <property type="evidence" value="ECO:0007669"/>
    <property type="project" value="InterPro"/>
</dbReference>
<dbReference type="SUPFAM" id="SSF90112">
    <property type="entry name" value="Neurotransmitter-gated ion-channel transmembrane pore"/>
    <property type="match status" value="1"/>
</dbReference>
<dbReference type="InterPro" id="IPR038050">
    <property type="entry name" value="Neuro_actylchol_rec"/>
</dbReference>
<dbReference type="InterPro" id="IPR036719">
    <property type="entry name" value="Neuro-gated_channel_TM_sf"/>
</dbReference>
<protein>
    <submittedName>
        <fullName evidence="2">Uncharacterized protein</fullName>
    </submittedName>
</protein>
<sequence length="104" mass="11947">MSAESPCVRAMLVLSRKALGHILATFLPSGLFVAVSWASLFWPSDVIPGRTMVAPKNGPAMEYNNNALLDRLHLYEEKLERTIRIFIPFVFLLFNLIYWPYYLI</sequence>
<feature type="transmembrane region" description="Helical" evidence="1">
    <location>
        <begin position="83"/>
        <end position="103"/>
    </location>
</feature>
<comment type="caution">
    <text evidence="2">The sequence shown here is derived from an EMBL/GenBank/DDBJ whole genome shotgun (WGS) entry which is preliminary data.</text>
</comment>
<evidence type="ECO:0000256" key="1">
    <source>
        <dbReference type="SAM" id="Phobius"/>
    </source>
</evidence>
<accession>A0A8J5JX90</accession>
<organism evidence="2 3">
    <name type="scientific">Homarus americanus</name>
    <name type="common">American lobster</name>
    <dbReference type="NCBI Taxonomy" id="6706"/>
    <lineage>
        <taxon>Eukaryota</taxon>
        <taxon>Metazoa</taxon>
        <taxon>Ecdysozoa</taxon>
        <taxon>Arthropoda</taxon>
        <taxon>Crustacea</taxon>
        <taxon>Multicrustacea</taxon>
        <taxon>Malacostraca</taxon>
        <taxon>Eumalacostraca</taxon>
        <taxon>Eucarida</taxon>
        <taxon>Decapoda</taxon>
        <taxon>Pleocyemata</taxon>
        <taxon>Astacidea</taxon>
        <taxon>Nephropoidea</taxon>
        <taxon>Nephropidae</taxon>
        <taxon>Homarus</taxon>
    </lineage>
</organism>
<proteinExistence type="predicted"/>
<keyword evidence="3" id="KW-1185">Reference proteome</keyword>
<feature type="transmembrane region" description="Helical" evidence="1">
    <location>
        <begin position="21"/>
        <end position="42"/>
    </location>
</feature>
<reference evidence="2" key="1">
    <citation type="journal article" date="2021" name="Sci. Adv.">
        <title>The American lobster genome reveals insights on longevity, neural, and immune adaptations.</title>
        <authorList>
            <person name="Polinski J.M."/>
            <person name="Zimin A.V."/>
            <person name="Clark K.F."/>
            <person name="Kohn A.B."/>
            <person name="Sadowski N."/>
            <person name="Timp W."/>
            <person name="Ptitsyn A."/>
            <person name="Khanna P."/>
            <person name="Romanova D.Y."/>
            <person name="Williams P."/>
            <person name="Greenwood S.J."/>
            <person name="Moroz L.L."/>
            <person name="Walt D.R."/>
            <person name="Bodnar A.G."/>
        </authorList>
    </citation>
    <scope>NUCLEOTIDE SEQUENCE</scope>
    <source>
        <strain evidence="2">GMGI-L3</strain>
    </source>
</reference>
<keyword evidence="1" id="KW-0812">Transmembrane</keyword>
<evidence type="ECO:0000313" key="3">
    <source>
        <dbReference type="Proteomes" id="UP000747542"/>
    </source>
</evidence>